<dbReference type="InterPro" id="IPR042463">
    <property type="entry name" value="HNOB_dom_associated_sf"/>
</dbReference>
<protein>
    <recommendedName>
        <fullName evidence="2">guanylate cyclase</fullName>
        <ecNumber evidence="2">4.6.1.2</ecNumber>
    </recommendedName>
</protein>
<dbReference type="AlphaFoldDB" id="A0A813X7Z8"/>
<dbReference type="InterPro" id="IPR001054">
    <property type="entry name" value="A/G_cyclase"/>
</dbReference>
<dbReference type="EMBL" id="CAJNOE010000075">
    <property type="protein sequence ID" value="CAF0866000.1"/>
    <property type="molecule type" value="Genomic_DNA"/>
</dbReference>
<evidence type="ECO:0000256" key="7">
    <source>
        <dbReference type="ARBA" id="ARBA00023293"/>
    </source>
</evidence>
<sequence>MLYGIILDSARDFIILAYGLNTWRRVVHDLKLPSDTFDLFTHYSENIILHISDCLADILHEGTRDTYLEYFGQDFFRYFNNFGYHKLFRIAARNFRDFLFVIDQLHDSNRFTFPQMRSPIFHVTEEDDTGITLEYKSVRQGFTHYAMGSLLGAAKTLFKETSIRLYIRNDLSTSDYTHIVLWIQFDNRTYQSPNLRNSSCLPHITGLTFFKVFPFSIVMDSSINIRYMGGNIRKVFPTTTVIIGRPLNEVFRLIRPDIHVEWDKILSYGQHIVFLMENRLPLRSGPSGRIRLKGQMKYIENKNMLWFLCHPVLGSADDMVSAGLHLTDLNLFDGTSELLVTRMHQTREMENIVEKEKLCAAQLEYVRTQFLQYRKQNQNLLCTIMPKHIASMIQSGIPTFSLCESYPLVTIMFVSIMDLKISTAYLKPTQIIEILDQTINVFDDITEKYDVLKVKTKSDPSYMFAAGLHERSNISPSDFRLLMSFALPINDEEKTEKNLLGLNSTEIIAYLSFELLRANKDLINPMTRKPFGIKIGFHTGAAIGGIIGDQNLQYCLFGDSVTIARQIMTTGETDRIHISQTAYRNLVTNNRFAIEYRGQSDIKDRNMSGTYWLTGINKNSSTTGINTTKKLLRCPYSGSLL</sequence>
<dbReference type="PANTHER" id="PTHR45655:SF13">
    <property type="entry name" value="SOLUBLE GUANYLATE CYCLASE GCY-32-RELATED"/>
    <property type="match status" value="1"/>
</dbReference>
<name>A0A813X7Z8_9BILA</name>
<dbReference type="InterPro" id="IPR029787">
    <property type="entry name" value="Nucleotide_cyclase"/>
</dbReference>
<keyword evidence="5" id="KW-0342">GTP-binding</keyword>
<dbReference type="SUPFAM" id="SSF55073">
    <property type="entry name" value="Nucleotide cyclase"/>
    <property type="match status" value="1"/>
</dbReference>
<evidence type="ECO:0000256" key="6">
    <source>
        <dbReference type="ARBA" id="ARBA00023239"/>
    </source>
</evidence>
<keyword evidence="3" id="KW-0963">Cytoplasm</keyword>
<dbReference type="Gene3D" id="3.30.450.260">
    <property type="entry name" value="Haem NO binding associated domain"/>
    <property type="match status" value="1"/>
</dbReference>
<organism evidence="9 10">
    <name type="scientific">Adineta steineri</name>
    <dbReference type="NCBI Taxonomy" id="433720"/>
    <lineage>
        <taxon>Eukaryota</taxon>
        <taxon>Metazoa</taxon>
        <taxon>Spiralia</taxon>
        <taxon>Gnathifera</taxon>
        <taxon>Rotifera</taxon>
        <taxon>Eurotatoria</taxon>
        <taxon>Bdelloidea</taxon>
        <taxon>Adinetida</taxon>
        <taxon>Adinetidae</taxon>
        <taxon>Adineta</taxon>
    </lineage>
</organism>
<comment type="caution">
    <text evidence="9">The sequence shown here is derived from an EMBL/GenBank/DDBJ whole genome shotgun (WGS) entry which is preliminary data.</text>
</comment>
<evidence type="ECO:0000313" key="10">
    <source>
        <dbReference type="Proteomes" id="UP000663860"/>
    </source>
</evidence>
<dbReference type="Proteomes" id="UP000663860">
    <property type="component" value="Unassembled WGS sequence"/>
</dbReference>
<evidence type="ECO:0000256" key="3">
    <source>
        <dbReference type="ARBA" id="ARBA00022490"/>
    </source>
</evidence>
<keyword evidence="6" id="KW-0456">Lyase</keyword>
<feature type="domain" description="Guanylate cyclase" evidence="8">
    <location>
        <begin position="410"/>
        <end position="568"/>
    </location>
</feature>
<evidence type="ECO:0000256" key="2">
    <source>
        <dbReference type="ARBA" id="ARBA00012202"/>
    </source>
</evidence>
<reference evidence="9" key="1">
    <citation type="submission" date="2021-02" db="EMBL/GenBank/DDBJ databases">
        <authorList>
            <person name="Nowell W R."/>
        </authorList>
    </citation>
    <scope>NUCLEOTIDE SEQUENCE</scope>
</reference>
<evidence type="ECO:0000256" key="4">
    <source>
        <dbReference type="ARBA" id="ARBA00022741"/>
    </source>
</evidence>
<evidence type="ECO:0000256" key="1">
    <source>
        <dbReference type="ARBA" id="ARBA00004496"/>
    </source>
</evidence>
<evidence type="ECO:0000259" key="8">
    <source>
        <dbReference type="PROSITE" id="PS50125"/>
    </source>
</evidence>
<dbReference type="InterPro" id="IPR024096">
    <property type="entry name" value="NO_sig/Golgi_transp_ligand-bd"/>
</dbReference>
<dbReference type="Pfam" id="PF00211">
    <property type="entry name" value="Guanylate_cyc"/>
    <property type="match status" value="1"/>
</dbReference>
<dbReference type="CDD" id="cd07302">
    <property type="entry name" value="CHD"/>
    <property type="match status" value="1"/>
</dbReference>
<dbReference type="Pfam" id="PF07700">
    <property type="entry name" value="HNOB"/>
    <property type="match status" value="1"/>
</dbReference>
<dbReference type="GO" id="GO:0008074">
    <property type="term" value="C:guanylate cyclase complex, soluble"/>
    <property type="evidence" value="ECO:0007669"/>
    <property type="project" value="TreeGrafter"/>
</dbReference>
<keyword evidence="7" id="KW-0141">cGMP biosynthesis</keyword>
<evidence type="ECO:0000256" key="5">
    <source>
        <dbReference type="ARBA" id="ARBA00023134"/>
    </source>
</evidence>
<keyword evidence="4" id="KW-0547">Nucleotide-binding</keyword>
<accession>A0A813X7Z8</accession>
<dbReference type="InterPro" id="IPR011644">
    <property type="entry name" value="Heme_NO-bd"/>
</dbReference>
<dbReference type="GO" id="GO:0019934">
    <property type="term" value="P:cGMP-mediated signaling"/>
    <property type="evidence" value="ECO:0007669"/>
    <property type="project" value="TreeGrafter"/>
</dbReference>
<dbReference type="InterPro" id="IPR011645">
    <property type="entry name" value="HNOB_dom_associated"/>
</dbReference>
<proteinExistence type="predicted"/>
<dbReference type="PROSITE" id="PS50125">
    <property type="entry name" value="GUANYLATE_CYCLASE_2"/>
    <property type="match status" value="1"/>
</dbReference>
<dbReference type="GO" id="GO:0070482">
    <property type="term" value="P:response to oxygen levels"/>
    <property type="evidence" value="ECO:0007669"/>
    <property type="project" value="TreeGrafter"/>
</dbReference>
<dbReference type="InterPro" id="IPR038158">
    <property type="entry name" value="H-NOX_domain_sf"/>
</dbReference>
<evidence type="ECO:0000313" key="9">
    <source>
        <dbReference type="EMBL" id="CAF0866000.1"/>
    </source>
</evidence>
<dbReference type="SUPFAM" id="SSF111126">
    <property type="entry name" value="Ligand-binding domain in the NO signalling and Golgi transport"/>
    <property type="match status" value="1"/>
</dbReference>
<dbReference type="Gene3D" id="3.90.1520.10">
    <property type="entry name" value="H-NOX domain"/>
    <property type="match status" value="1"/>
</dbReference>
<dbReference type="PANTHER" id="PTHR45655">
    <property type="entry name" value="GUANYLATE CYCLASE SOLUBLE SUBUNIT BETA-2"/>
    <property type="match status" value="1"/>
</dbReference>
<dbReference type="Pfam" id="PF07701">
    <property type="entry name" value="HNOBA"/>
    <property type="match status" value="1"/>
</dbReference>
<comment type="subcellular location">
    <subcellularLocation>
        <location evidence="1">Cytoplasm</location>
    </subcellularLocation>
</comment>
<dbReference type="EC" id="4.6.1.2" evidence="2"/>
<gene>
    <name evidence="9" type="ORF">IZO911_LOCUS10396</name>
</gene>
<dbReference type="Gene3D" id="3.30.70.1230">
    <property type="entry name" value="Nucleotide cyclase"/>
    <property type="match status" value="1"/>
</dbReference>
<dbReference type="GO" id="GO:0004383">
    <property type="term" value="F:guanylate cyclase activity"/>
    <property type="evidence" value="ECO:0007669"/>
    <property type="project" value="UniProtKB-EC"/>
</dbReference>
<dbReference type="GO" id="GO:0005525">
    <property type="term" value="F:GTP binding"/>
    <property type="evidence" value="ECO:0007669"/>
    <property type="project" value="UniProtKB-KW"/>
</dbReference>
<dbReference type="SMART" id="SM00044">
    <property type="entry name" value="CYCc"/>
    <property type="match status" value="1"/>
</dbReference>
<dbReference type="GO" id="GO:0020037">
    <property type="term" value="F:heme binding"/>
    <property type="evidence" value="ECO:0007669"/>
    <property type="project" value="InterPro"/>
</dbReference>